<gene>
    <name evidence="2" type="ORF">PBF_24578</name>
</gene>
<dbReference type="PATRIC" id="fig|1307436.3.peg.5230"/>
<evidence type="ECO:0000313" key="2">
    <source>
        <dbReference type="EMBL" id="EWG08363.1"/>
    </source>
</evidence>
<sequence length="109" mass="12404">MEKTLLTITAINEEIELCKDVISQFQTKLDELTEKSKSLSNRLNVLRAVGEKLPEGMAKQVNQANIGIIADERFELLPKISKQSNNIEYYKQILNTVIDLKNELKKVEG</sequence>
<reference evidence="2 3" key="2">
    <citation type="journal article" date="2016" name="Sci. Rep.">
        <title>A novel serine protease, Sep1, from Bacillus firmus DS-1 has nematicidal activity and degrades multiple intestinal-associated nematode proteins.</title>
        <authorList>
            <person name="Geng C."/>
            <person name="Nie X."/>
            <person name="Tang Z."/>
            <person name="Zhang Y."/>
            <person name="Lin J."/>
            <person name="Sun M."/>
            <person name="Peng D."/>
        </authorList>
    </citation>
    <scope>NUCLEOTIDE SEQUENCE [LARGE SCALE GENOMIC DNA]</scope>
    <source>
        <strain evidence="2 3">DS1</strain>
    </source>
</reference>
<keyword evidence="1" id="KW-0175">Coiled coil</keyword>
<organism evidence="2 3">
    <name type="scientific">Cytobacillus firmus DS1</name>
    <dbReference type="NCBI Taxonomy" id="1307436"/>
    <lineage>
        <taxon>Bacteria</taxon>
        <taxon>Bacillati</taxon>
        <taxon>Bacillota</taxon>
        <taxon>Bacilli</taxon>
        <taxon>Bacillales</taxon>
        <taxon>Bacillaceae</taxon>
        <taxon>Cytobacillus</taxon>
    </lineage>
</organism>
<dbReference type="Proteomes" id="UP000019270">
    <property type="component" value="Unassembled WGS sequence"/>
</dbReference>
<evidence type="ECO:0000313" key="3">
    <source>
        <dbReference type="Proteomes" id="UP000019270"/>
    </source>
</evidence>
<name>W7KQF1_CYTFI</name>
<comment type="caution">
    <text evidence="2">The sequence shown here is derived from an EMBL/GenBank/DDBJ whole genome shotgun (WGS) entry which is preliminary data.</text>
</comment>
<evidence type="ECO:0000256" key="1">
    <source>
        <dbReference type="SAM" id="Coils"/>
    </source>
</evidence>
<dbReference type="EMBL" id="APVL01000048">
    <property type="protein sequence ID" value="EWG08363.1"/>
    <property type="molecule type" value="Genomic_DNA"/>
</dbReference>
<reference evidence="3" key="1">
    <citation type="submission" date="2013-03" db="EMBL/GenBank/DDBJ databases">
        <title>Draft genome sequence of Bacillus firmus DS1.</title>
        <authorList>
            <person name="Peng D."/>
            <person name="Zhu L."/>
            <person name="Sun M."/>
        </authorList>
    </citation>
    <scope>NUCLEOTIDE SEQUENCE [LARGE SCALE GENOMIC DNA]</scope>
    <source>
        <strain evidence="3">DS1</strain>
    </source>
</reference>
<dbReference type="RefSeq" id="WP_035333580.1">
    <property type="nucleotide sequence ID" value="NZ_APVL01000048.1"/>
</dbReference>
<dbReference type="OrthoDB" id="9885760at2"/>
<proteinExistence type="predicted"/>
<accession>W7KQF1</accession>
<feature type="coiled-coil region" evidence="1">
    <location>
        <begin position="15"/>
        <end position="49"/>
    </location>
</feature>
<dbReference type="AlphaFoldDB" id="W7KQF1"/>
<protein>
    <submittedName>
        <fullName evidence="2">Uncharacterized protein</fullName>
    </submittedName>
</protein>